<keyword evidence="2" id="KW-1185">Reference proteome</keyword>
<protein>
    <submittedName>
        <fullName evidence="1">Uncharacterized protein</fullName>
    </submittedName>
</protein>
<evidence type="ECO:0000313" key="1">
    <source>
        <dbReference type="EMBL" id="KZV32811.1"/>
    </source>
</evidence>
<gene>
    <name evidence="1" type="ORF">F511_26670</name>
</gene>
<dbReference type="AlphaFoldDB" id="A0A2Z7BLI4"/>
<evidence type="ECO:0000313" key="2">
    <source>
        <dbReference type="Proteomes" id="UP000250235"/>
    </source>
</evidence>
<reference evidence="1 2" key="1">
    <citation type="journal article" date="2015" name="Proc. Natl. Acad. Sci. U.S.A.">
        <title>The resurrection genome of Boea hygrometrica: A blueprint for survival of dehydration.</title>
        <authorList>
            <person name="Xiao L."/>
            <person name="Yang G."/>
            <person name="Zhang L."/>
            <person name="Yang X."/>
            <person name="Zhao S."/>
            <person name="Ji Z."/>
            <person name="Zhou Q."/>
            <person name="Hu M."/>
            <person name="Wang Y."/>
            <person name="Chen M."/>
            <person name="Xu Y."/>
            <person name="Jin H."/>
            <person name="Xiao X."/>
            <person name="Hu G."/>
            <person name="Bao F."/>
            <person name="Hu Y."/>
            <person name="Wan P."/>
            <person name="Li L."/>
            <person name="Deng X."/>
            <person name="Kuang T."/>
            <person name="Xiang C."/>
            <person name="Zhu J.K."/>
            <person name="Oliver M.J."/>
            <person name="He Y."/>
        </authorList>
    </citation>
    <scope>NUCLEOTIDE SEQUENCE [LARGE SCALE GENOMIC DNA]</scope>
    <source>
        <strain evidence="2">cv. XS01</strain>
    </source>
</reference>
<sequence>MAAAHRRASAAPPPSVPSVIGLVSIIATRSFHPCQNPSYLLVQIDGGILIPIVDLIDDLLPPTV</sequence>
<name>A0A2Z7BLI4_9LAMI</name>
<proteinExistence type="predicted"/>
<organism evidence="1 2">
    <name type="scientific">Dorcoceras hygrometricum</name>
    <dbReference type="NCBI Taxonomy" id="472368"/>
    <lineage>
        <taxon>Eukaryota</taxon>
        <taxon>Viridiplantae</taxon>
        <taxon>Streptophyta</taxon>
        <taxon>Embryophyta</taxon>
        <taxon>Tracheophyta</taxon>
        <taxon>Spermatophyta</taxon>
        <taxon>Magnoliopsida</taxon>
        <taxon>eudicotyledons</taxon>
        <taxon>Gunneridae</taxon>
        <taxon>Pentapetalae</taxon>
        <taxon>asterids</taxon>
        <taxon>lamiids</taxon>
        <taxon>Lamiales</taxon>
        <taxon>Gesneriaceae</taxon>
        <taxon>Didymocarpoideae</taxon>
        <taxon>Trichosporeae</taxon>
        <taxon>Loxocarpinae</taxon>
        <taxon>Dorcoceras</taxon>
    </lineage>
</organism>
<dbReference type="EMBL" id="KV006348">
    <property type="protein sequence ID" value="KZV32811.1"/>
    <property type="molecule type" value="Genomic_DNA"/>
</dbReference>
<accession>A0A2Z7BLI4</accession>
<dbReference type="Proteomes" id="UP000250235">
    <property type="component" value="Unassembled WGS sequence"/>
</dbReference>